<keyword evidence="1" id="KW-0812">Transmembrane</keyword>
<dbReference type="PROSITE" id="PS50883">
    <property type="entry name" value="EAL"/>
    <property type="match status" value="1"/>
</dbReference>
<dbReference type="SUPFAM" id="SSF55073">
    <property type="entry name" value="Nucleotide cyclase"/>
    <property type="match status" value="1"/>
</dbReference>
<dbReference type="InterPro" id="IPR000160">
    <property type="entry name" value="GGDEF_dom"/>
</dbReference>
<protein>
    <submittedName>
        <fullName evidence="4">EAL domain-containing protein</fullName>
    </submittedName>
</protein>
<dbReference type="CDD" id="cd01948">
    <property type="entry name" value="EAL"/>
    <property type="match status" value="1"/>
</dbReference>
<dbReference type="Pfam" id="PF00563">
    <property type="entry name" value="EAL"/>
    <property type="match status" value="1"/>
</dbReference>
<dbReference type="InterPro" id="IPR001633">
    <property type="entry name" value="EAL_dom"/>
</dbReference>
<dbReference type="Proteomes" id="UP000613266">
    <property type="component" value="Unassembled WGS sequence"/>
</dbReference>
<accession>A0A931NIF8</accession>
<dbReference type="RefSeq" id="WP_198113110.1">
    <property type="nucleotide sequence ID" value="NZ_JAEDAK010000020.1"/>
</dbReference>
<dbReference type="PANTHER" id="PTHR33121">
    <property type="entry name" value="CYCLIC DI-GMP PHOSPHODIESTERASE PDEF"/>
    <property type="match status" value="1"/>
</dbReference>
<dbReference type="EMBL" id="JAEDAK010000020">
    <property type="protein sequence ID" value="MBH9579301.1"/>
    <property type="molecule type" value="Genomic_DNA"/>
</dbReference>
<dbReference type="InterPro" id="IPR050706">
    <property type="entry name" value="Cyclic-di-GMP_PDE-like"/>
</dbReference>
<dbReference type="NCBIfam" id="TIGR00254">
    <property type="entry name" value="GGDEF"/>
    <property type="match status" value="1"/>
</dbReference>
<gene>
    <name evidence="4" type="ORF">I7X39_20590</name>
</gene>
<feature type="domain" description="GGDEF" evidence="3">
    <location>
        <begin position="222"/>
        <end position="352"/>
    </location>
</feature>
<dbReference type="AlphaFoldDB" id="A0A931NIF8"/>
<dbReference type="SUPFAM" id="SSF141868">
    <property type="entry name" value="EAL domain-like"/>
    <property type="match status" value="1"/>
</dbReference>
<organism evidence="4 5">
    <name type="scientific">Inhella proteolytica</name>
    <dbReference type="NCBI Taxonomy" id="2795029"/>
    <lineage>
        <taxon>Bacteria</taxon>
        <taxon>Pseudomonadati</taxon>
        <taxon>Pseudomonadota</taxon>
        <taxon>Betaproteobacteria</taxon>
        <taxon>Burkholderiales</taxon>
        <taxon>Sphaerotilaceae</taxon>
        <taxon>Inhella</taxon>
    </lineage>
</organism>
<dbReference type="InterPro" id="IPR043128">
    <property type="entry name" value="Rev_trsase/Diguanyl_cyclase"/>
</dbReference>
<dbReference type="Gene3D" id="3.30.70.270">
    <property type="match status" value="1"/>
</dbReference>
<evidence type="ECO:0000313" key="4">
    <source>
        <dbReference type="EMBL" id="MBH9579301.1"/>
    </source>
</evidence>
<dbReference type="Gene3D" id="3.20.20.450">
    <property type="entry name" value="EAL domain"/>
    <property type="match status" value="1"/>
</dbReference>
<feature type="domain" description="EAL" evidence="2">
    <location>
        <begin position="361"/>
        <end position="614"/>
    </location>
</feature>
<dbReference type="Pfam" id="PF17152">
    <property type="entry name" value="CHASE8"/>
    <property type="match status" value="1"/>
</dbReference>
<dbReference type="SMART" id="SM00052">
    <property type="entry name" value="EAL"/>
    <property type="match status" value="1"/>
</dbReference>
<dbReference type="InterPro" id="IPR029787">
    <property type="entry name" value="Nucleotide_cyclase"/>
</dbReference>
<evidence type="ECO:0000256" key="1">
    <source>
        <dbReference type="SAM" id="Phobius"/>
    </source>
</evidence>
<dbReference type="Pfam" id="PF00990">
    <property type="entry name" value="GGDEF"/>
    <property type="match status" value="1"/>
</dbReference>
<feature type="transmembrane region" description="Helical" evidence="1">
    <location>
        <begin position="154"/>
        <end position="179"/>
    </location>
</feature>
<keyword evidence="1" id="KW-1133">Transmembrane helix</keyword>
<dbReference type="PANTHER" id="PTHR33121:SF79">
    <property type="entry name" value="CYCLIC DI-GMP PHOSPHODIESTERASE PDED-RELATED"/>
    <property type="match status" value="1"/>
</dbReference>
<dbReference type="InterPro" id="IPR033417">
    <property type="entry name" value="CHASE8"/>
</dbReference>
<name>A0A931NIF8_9BURK</name>
<comment type="caution">
    <text evidence="4">The sequence shown here is derived from an EMBL/GenBank/DDBJ whole genome shotgun (WGS) entry which is preliminary data.</text>
</comment>
<dbReference type="GO" id="GO:0071111">
    <property type="term" value="F:cyclic-guanylate-specific phosphodiesterase activity"/>
    <property type="evidence" value="ECO:0007669"/>
    <property type="project" value="InterPro"/>
</dbReference>
<dbReference type="PROSITE" id="PS50887">
    <property type="entry name" value="GGDEF"/>
    <property type="match status" value="1"/>
</dbReference>
<dbReference type="CDD" id="cd01949">
    <property type="entry name" value="GGDEF"/>
    <property type="match status" value="1"/>
</dbReference>
<sequence>MNPAKPAARSLSHMAAQNVRRGAALALALALLLVFLAVLGVVQHAQLDQRFQTDLEVQARIVADNAAATVVFETAAEARDILGALRASPAIVEAELRVGAQRRLALYQRADEGPPTLLERWAGETELAVPVRAQRDTVGQLRVRASRAGIWADLLRFVGTATAMLAAALLLAWLASWGLRREVRRAERRTEYLAHYDTLTDLPNRETFRAALEQAAEHSAAQPVAVLVINVDNFKQINENHGHAVGDRLLCELAQRLRGLLRPQDLAARLGGDEFALLLAAPIDEAAARNLAAQLVALLPVPVGELLPTHVSVGVVLLPQHARDASAALRCADAALVQAKRQGKDGFQLYSAELGAAQDARLRLEQDLRAALGSGQLRLVYQPLFDAEGRVQSLEALARWQHPQRGAVAPAEFVTVAESSGLIVELGLHTLGLLAQDLQGWRAQGLEAPPVAINLSSRQCRQPQQRQRLLDTLQRLGLGPQQLEFELTEGTLFEDLEAPDSMVALLQQRGYALAIDDFGTGYSSLSYLRRLRCRKLKIDRLFVHGVARSSEARLLIEAIIRVSQGLAMQVVAEGVEAATDWHCLRELGCDLYQGFGLARPLEAPQALALLQAQAAGARTLIKVPD</sequence>
<dbReference type="SMART" id="SM00267">
    <property type="entry name" value="GGDEF"/>
    <property type="match status" value="1"/>
</dbReference>
<evidence type="ECO:0000259" key="2">
    <source>
        <dbReference type="PROSITE" id="PS50883"/>
    </source>
</evidence>
<keyword evidence="1" id="KW-0472">Membrane</keyword>
<reference evidence="4" key="1">
    <citation type="submission" date="2020-12" db="EMBL/GenBank/DDBJ databases">
        <title>The genome sequence of Inhella sp. 1Y17.</title>
        <authorList>
            <person name="Liu Y."/>
        </authorList>
    </citation>
    <scope>NUCLEOTIDE SEQUENCE</scope>
    <source>
        <strain evidence="4">1Y17</strain>
    </source>
</reference>
<evidence type="ECO:0000313" key="5">
    <source>
        <dbReference type="Proteomes" id="UP000613266"/>
    </source>
</evidence>
<keyword evidence="5" id="KW-1185">Reference proteome</keyword>
<evidence type="ECO:0000259" key="3">
    <source>
        <dbReference type="PROSITE" id="PS50887"/>
    </source>
</evidence>
<dbReference type="InterPro" id="IPR035919">
    <property type="entry name" value="EAL_sf"/>
</dbReference>
<proteinExistence type="predicted"/>